<feature type="compositionally biased region" description="Gly residues" evidence="1">
    <location>
        <begin position="64"/>
        <end position="93"/>
    </location>
</feature>
<organism evidence="2 3">
    <name type="scientific">Prorocentrum cordatum</name>
    <dbReference type="NCBI Taxonomy" id="2364126"/>
    <lineage>
        <taxon>Eukaryota</taxon>
        <taxon>Sar</taxon>
        <taxon>Alveolata</taxon>
        <taxon>Dinophyceae</taxon>
        <taxon>Prorocentrales</taxon>
        <taxon>Prorocentraceae</taxon>
        <taxon>Prorocentrum</taxon>
    </lineage>
</organism>
<feature type="region of interest" description="Disordered" evidence="1">
    <location>
        <begin position="1"/>
        <end position="93"/>
    </location>
</feature>
<evidence type="ECO:0000256" key="1">
    <source>
        <dbReference type="SAM" id="MobiDB-lite"/>
    </source>
</evidence>
<dbReference type="Proteomes" id="UP001189429">
    <property type="component" value="Unassembled WGS sequence"/>
</dbReference>
<keyword evidence="3" id="KW-1185">Reference proteome</keyword>
<gene>
    <name evidence="2" type="ORF">PCOR1329_LOCUS38239</name>
</gene>
<dbReference type="EMBL" id="CAUYUJ010014628">
    <property type="protein sequence ID" value="CAK0844068.1"/>
    <property type="molecule type" value="Genomic_DNA"/>
</dbReference>
<comment type="caution">
    <text evidence="2">The sequence shown here is derived from an EMBL/GenBank/DDBJ whole genome shotgun (WGS) entry which is preliminary data.</text>
</comment>
<proteinExistence type="predicted"/>
<evidence type="ECO:0000313" key="2">
    <source>
        <dbReference type="EMBL" id="CAK0844068.1"/>
    </source>
</evidence>
<reference evidence="2" key="1">
    <citation type="submission" date="2023-10" db="EMBL/GenBank/DDBJ databases">
        <authorList>
            <person name="Chen Y."/>
            <person name="Shah S."/>
            <person name="Dougan E. K."/>
            <person name="Thang M."/>
            <person name="Chan C."/>
        </authorList>
    </citation>
    <scope>NUCLEOTIDE SEQUENCE [LARGE SCALE GENOMIC DNA]</scope>
</reference>
<accession>A0ABN9TE62</accession>
<name>A0ABN9TE62_9DINO</name>
<sequence>EEEEEEEEGRPAGCPGRLLAPAGRACARPRSAVTGRGRGRPQSGMGLAGGGPLASPAERREGLGDGSGGHVAGQRGGVGGGGEGRGGGGECGP</sequence>
<evidence type="ECO:0000313" key="3">
    <source>
        <dbReference type="Proteomes" id="UP001189429"/>
    </source>
</evidence>
<protein>
    <submittedName>
        <fullName evidence="2">Uncharacterized protein</fullName>
    </submittedName>
</protein>
<feature type="non-terminal residue" evidence="2">
    <location>
        <position position="1"/>
    </location>
</feature>